<accession>A0A0M9UCI3</accession>
<evidence type="ECO:0000313" key="4">
    <source>
        <dbReference type="Proteomes" id="UP000037784"/>
    </source>
</evidence>
<dbReference type="STRING" id="872965.SE16_03315"/>
<keyword evidence="1" id="KW-0175">Coiled coil</keyword>
<reference evidence="2" key="1">
    <citation type="journal article" date="2015" name="Genome Announc.">
        <title>Draft Genome Sequence of a Heterotrophic Facultative Anaerobic Thermophilic Bacterium, Ardenticatena maritima Strain 110ST.</title>
        <authorList>
            <person name="Kawaichi S."/>
            <person name="Yoshida T."/>
            <person name="Sako Y."/>
            <person name="Nakamura R."/>
        </authorList>
    </citation>
    <scope>NUCLEOTIDE SEQUENCE [LARGE SCALE GENOMIC DNA]</scope>
    <source>
        <strain evidence="2">110S</strain>
    </source>
</reference>
<evidence type="ECO:0000313" key="5">
    <source>
        <dbReference type="Proteomes" id="UP000050502"/>
    </source>
</evidence>
<evidence type="ECO:0000256" key="1">
    <source>
        <dbReference type="SAM" id="Coils"/>
    </source>
</evidence>
<sequence length="246" mass="27876">MTVQPPTTVEERLERLETRLERLSEQFERVAERLDVVVEMAERQHAAALERQDLARALQPVMHDAYAVLVDELSDMEQVLTQEELITLVRRLAWNVRNLNRALDALESMADLADAMGPIVHDAYGEIARYAEEADKRGYVPFLLEMGYVVDRIITGFTPEDVRQLGDHVVLILNTVKQLTQPQMMRLLSQLTSSLQEAEQQVSEMPTDLRSLLRMMRDPQVRRGLAVALAALRGMAPQDDNGSTGK</sequence>
<evidence type="ECO:0000313" key="3">
    <source>
        <dbReference type="EMBL" id="KPL89479.1"/>
    </source>
</evidence>
<feature type="coiled-coil region" evidence="1">
    <location>
        <begin position="6"/>
        <end position="33"/>
    </location>
</feature>
<name>A0A0M9UCI3_9CHLR</name>
<reference evidence="4" key="3">
    <citation type="submission" date="2015-08" db="EMBL/GenBank/DDBJ databases">
        <title>Draft Genome Sequence of a Heterotrophic Facultative Anaerobic Bacterium Ardenticatena maritima Strain 110S.</title>
        <authorList>
            <person name="Kawaichi S."/>
            <person name="Yoshida T."/>
            <person name="Sako Y."/>
            <person name="Nakamura R."/>
        </authorList>
    </citation>
    <scope>NUCLEOTIDE SEQUENCE [LARGE SCALE GENOMIC DNA]</scope>
    <source>
        <strain evidence="4">110S</strain>
    </source>
</reference>
<dbReference type="Proteomes" id="UP000037784">
    <property type="component" value="Unassembled WGS sequence"/>
</dbReference>
<evidence type="ECO:0000313" key="2">
    <source>
        <dbReference type="EMBL" id="GAP62988.1"/>
    </source>
</evidence>
<protein>
    <recommendedName>
        <fullName evidence="6">DUF1641 domain-containing protein</fullName>
    </recommendedName>
</protein>
<dbReference type="AlphaFoldDB" id="A0A0M9UCI3"/>
<feature type="coiled-coil region" evidence="1">
    <location>
        <begin position="89"/>
        <end position="116"/>
    </location>
</feature>
<dbReference type="EMBL" id="LGKN01000003">
    <property type="protein sequence ID" value="KPL89479.1"/>
    <property type="molecule type" value="Genomic_DNA"/>
</dbReference>
<dbReference type="InterPro" id="IPR012440">
    <property type="entry name" value="DUF1641"/>
</dbReference>
<dbReference type="RefSeq" id="WP_054492863.1">
    <property type="nucleotide sequence ID" value="NZ_BBZA01000104.1"/>
</dbReference>
<organism evidence="2 4">
    <name type="scientific">Ardenticatena maritima</name>
    <dbReference type="NCBI Taxonomy" id="872965"/>
    <lineage>
        <taxon>Bacteria</taxon>
        <taxon>Bacillati</taxon>
        <taxon>Chloroflexota</taxon>
        <taxon>Ardenticatenia</taxon>
        <taxon>Ardenticatenales</taxon>
        <taxon>Ardenticatenaceae</taxon>
        <taxon>Ardenticatena</taxon>
    </lineage>
</organism>
<dbReference type="Proteomes" id="UP000050502">
    <property type="component" value="Unassembled WGS sequence"/>
</dbReference>
<dbReference type="Pfam" id="PF07849">
    <property type="entry name" value="DUF1641"/>
    <property type="match status" value="1"/>
</dbReference>
<dbReference type="EMBL" id="BBZA01000104">
    <property type="protein sequence ID" value="GAP62988.1"/>
    <property type="molecule type" value="Genomic_DNA"/>
</dbReference>
<evidence type="ECO:0008006" key="6">
    <source>
        <dbReference type="Google" id="ProtNLM"/>
    </source>
</evidence>
<reference evidence="3 5" key="2">
    <citation type="submission" date="2015-07" db="EMBL/GenBank/DDBJ databases">
        <title>Whole genome sequence of Ardenticatena maritima DSM 23922.</title>
        <authorList>
            <person name="Hemp J."/>
            <person name="Ward L.M."/>
            <person name="Pace L.A."/>
            <person name="Fischer W.W."/>
        </authorList>
    </citation>
    <scope>NUCLEOTIDE SEQUENCE [LARGE SCALE GENOMIC DNA]</scope>
    <source>
        <strain evidence="3 5">110S</strain>
    </source>
</reference>
<proteinExistence type="predicted"/>
<comment type="caution">
    <text evidence="2">The sequence shown here is derived from an EMBL/GenBank/DDBJ whole genome shotgun (WGS) entry which is preliminary data.</text>
</comment>
<keyword evidence="4" id="KW-1185">Reference proteome</keyword>
<dbReference type="OrthoDB" id="163749at2"/>
<gene>
    <name evidence="2" type="ORF">ARMA_1411</name>
    <name evidence="3" type="ORF">SE16_03315</name>
</gene>